<protein>
    <submittedName>
        <fullName evidence="1">Uncharacterized protein</fullName>
    </submittedName>
</protein>
<dbReference type="Proteomes" id="UP000320762">
    <property type="component" value="Unassembled WGS sequence"/>
</dbReference>
<dbReference type="EMBL" id="VDMD01000013">
    <property type="protein sequence ID" value="TRM62268.1"/>
    <property type="molecule type" value="Genomic_DNA"/>
</dbReference>
<organism evidence="1 2">
    <name type="scientific">Schizophyllum amplum</name>
    <dbReference type="NCBI Taxonomy" id="97359"/>
    <lineage>
        <taxon>Eukaryota</taxon>
        <taxon>Fungi</taxon>
        <taxon>Dikarya</taxon>
        <taxon>Basidiomycota</taxon>
        <taxon>Agaricomycotina</taxon>
        <taxon>Agaricomycetes</taxon>
        <taxon>Agaricomycetidae</taxon>
        <taxon>Agaricales</taxon>
        <taxon>Schizophyllaceae</taxon>
        <taxon>Schizophyllum</taxon>
    </lineage>
</organism>
<keyword evidence="2" id="KW-1185">Reference proteome</keyword>
<comment type="caution">
    <text evidence="1">The sequence shown here is derived from an EMBL/GenBank/DDBJ whole genome shotgun (WGS) entry which is preliminary data.</text>
</comment>
<evidence type="ECO:0000313" key="1">
    <source>
        <dbReference type="EMBL" id="TRM62268.1"/>
    </source>
</evidence>
<dbReference type="AlphaFoldDB" id="A0A550CBT6"/>
<sequence length="149" mass="16447">MGRCSFRHGSSTTHLGKKALVLVGYLPQRAALIPPEDVKRPSCQPVARALLKVRHPLLVEVSTRTSVLPLSMRRSRRVAMFSLRSRPGRAHEKTRATVRRLSSCPTRDGAGFYGGCVLAVKATRVRAAERKAHGSGRQLSIRVWLSRVA</sequence>
<evidence type="ECO:0000313" key="2">
    <source>
        <dbReference type="Proteomes" id="UP000320762"/>
    </source>
</evidence>
<gene>
    <name evidence="1" type="ORF">BD626DRAFT_59072</name>
</gene>
<name>A0A550CBT6_9AGAR</name>
<accession>A0A550CBT6</accession>
<reference evidence="1 2" key="1">
    <citation type="journal article" date="2019" name="New Phytol.">
        <title>Comparative genomics reveals unique wood-decay strategies and fruiting body development in the Schizophyllaceae.</title>
        <authorList>
            <person name="Almasi E."/>
            <person name="Sahu N."/>
            <person name="Krizsan K."/>
            <person name="Balint B."/>
            <person name="Kovacs G.M."/>
            <person name="Kiss B."/>
            <person name="Cseklye J."/>
            <person name="Drula E."/>
            <person name="Henrissat B."/>
            <person name="Nagy I."/>
            <person name="Chovatia M."/>
            <person name="Adam C."/>
            <person name="LaButti K."/>
            <person name="Lipzen A."/>
            <person name="Riley R."/>
            <person name="Grigoriev I.V."/>
            <person name="Nagy L.G."/>
        </authorList>
    </citation>
    <scope>NUCLEOTIDE SEQUENCE [LARGE SCALE GENOMIC DNA]</scope>
    <source>
        <strain evidence="1 2">NL-1724</strain>
    </source>
</reference>
<proteinExistence type="predicted"/>